<reference evidence="1" key="1">
    <citation type="submission" date="2021-06" db="EMBL/GenBank/DDBJ databases">
        <authorList>
            <person name="Hodson N. C."/>
            <person name="Mongue J. A."/>
            <person name="Jaron S. K."/>
        </authorList>
    </citation>
    <scope>NUCLEOTIDE SEQUENCE</scope>
</reference>
<dbReference type="PANTHER" id="PTHR47331">
    <property type="entry name" value="PHD-TYPE DOMAIN-CONTAINING PROTEIN"/>
    <property type="match status" value="1"/>
</dbReference>
<protein>
    <recommendedName>
        <fullName evidence="3">Peptidase aspartic putative domain-containing protein</fullName>
    </recommendedName>
</protein>
<comment type="caution">
    <text evidence="1">The sequence shown here is derived from an EMBL/GenBank/DDBJ whole genome shotgun (WGS) entry which is preliminary data.</text>
</comment>
<dbReference type="AlphaFoldDB" id="A0A8J2L0Q3"/>
<organism evidence="1 2">
    <name type="scientific">Allacma fusca</name>
    <dbReference type="NCBI Taxonomy" id="39272"/>
    <lineage>
        <taxon>Eukaryota</taxon>
        <taxon>Metazoa</taxon>
        <taxon>Ecdysozoa</taxon>
        <taxon>Arthropoda</taxon>
        <taxon>Hexapoda</taxon>
        <taxon>Collembola</taxon>
        <taxon>Symphypleona</taxon>
        <taxon>Sminthuridae</taxon>
        <taxon>Allacma</taxon>
    </lineage>
</organism>
<keyword evidence="2" id="KW-1185">Reference proteome</keyword>
<dbReference type="Proteomes" id="UP000708208">
    <property type="component" value="Unassembled WGS sequence"/>
</dbReference>
<name>A0A8J2L0Q3_9HEXA</name>
<sequence>MRSGLECESDGPMAQNTVFGWVLSGGINATNAICAYPATLEDMVKRFWEVEEIPAREFLTAEEQACEDYYRETTTRDETGRYRVRLPFRSELIRPLGNSRLAASFRQRSQEKRLMTDPARKEEYVKFMTEYLQLGHMRQVESTSFESYPKNYYLPHHAVIKDTSTTTKLRVVFDASAKTSSGISLNDLLMVGPKTQQDLVQILIRFRMRPIALIGDIEKMYRQIL</sequence>
<evidence type="ECO:0000313" key="2">
    <source>
        <dbReference type="Proteomes" id="UP000708208"/>
    </source>
</evidence>
<gene>
    <name evidence="1" type="ORF">AFUS01_LOCUS33531</name>
</gene>
<dbReference type="OrthoDB" id="8052806at2759"/>
<dbReference type="PANTHER" id="PTHR47331:SF5">
    <property type="entry name" value="RIBONUCLEASE H"/>
    <property type="match status" value="1"/>
</dbReference>
<accession>A0A8J2L0Q3</accession>
<evidence type="ECO:0000313" key="1">
    <source>
        <dbReference type="EMBL" id="CAG7823308.1"/>
    </source>
</evidence>
<feature type="non-terminal residue" evidence="1">
    <location>
        <position position="225"/>
    </location>
</feature>
<proteinExistence type="predicted"/>
<dbReference type="EMBL" id="CAJVCH010529066">
    <property type="protein sequence ID" value="CAG7823308.1"/>
    <property type="molecule type" value="Genomic_DNA"/>
</dbReference>
<evidence type="ECO:0008006" key="3">
    <source>
        <dbReference type="Google" id="ProtNLM"/>
    </source>
</evidence>